<reference evidence="2" key="1">
    <citation type="submission" date="2022-08" db="EMBL/GenBank/DDBJ databases">
        <authorList>
            <person name="Kallberg Y."/>
            <person name="Tangrot J."/>
            <person name="Rosling A."/>
        </authorList>
    </citation>
    <scope>NUCLEOTIDE SEQUENCE</scope>
    <source>
        <strain evidence="2">Wild A</strain>
    </source>
</reference>
<evidence type="ECO:0000313" key="2">
    <source>
        <dbReference type="EMBL" id="CAI2196435.1"/>
    </source>
</evidence>
<feature type="region of interest" description="Disordered" evidence="1">
    <location>
        <begin position="22"/>
        <end position="51"/>
    </location>
</feature>
<organism evidence="2 3">
    <name type="scientific">Funneliformis geosporum</name>
    <dbReference type="NCBI Taxonomy" id="1117311"/>
    <lineage>
        <taxon>Eukaryota</taxon>
        <taxon>Fungi</taxon>
        <taxon>Fungi incertae sedis</taxon>
        <taxon>Mucoromycota</taxon>
        <taxon>Glomeromycotina</taxon>
        <taxon>Glomeromycetes</taxon>
        <taxon>Glomerales</taxon>
        <taxon>Glomeraceae</taxon>
        <taxon>Funneliformis</taxon>
    </lineage>
</organism>
<evidence type="ECO:0000256" key="1">
    <source>
        <dbReference type="SAM" id="MobiDB-lite"/>
    </source>
</evidence>
<keyword evidence="3" id="KW-1185">Reference proteome</keyword>
<protein>
    <submittedName>
        <fullName evidence="2">13408_t:CDS:1</fullName>
    </submittedName>
</protein>
<dbReference type="Proteomes" id="UP001153678">
    <property type="component" value="Unassembled WGS sequence"/>
</dbReference>
<gene>
    <name evidence="2" type="ORF">FWILDA_LOCUS17578</name>
</gene>
<evidence type="ECO:0000313" key="3">
    <source>
        <dbReference type="Proteomes" id="UP001153678"/>
    </source>
</evidence>
<comment type="caution">
    <text evidence="2">The sequence shown here is derived from an EMBL/GenBank/DDBJ whole genome shotgun (WGS) entry which is preliminary data.</text>
</comment>
<dbReference type="AlphaFoldDB" id="A0A9W4TAH8"/>
<proteinExistence type="predicted"/>
<name>A0A9W4TAH8_9GLOM</name>
<sequence length="51" mass="5678">QVKLKTITSDHQNLVNEFFETMANTSANDPNSDDNSSDTSDMNESIKKVSE</sequence>
<feature type="non-terminal residue" evidence="2">
    <location>
        <position position="1"/>
    </location>
</feature>
<feature type="non-terminal residue" evidence="2">
    <location>
        <position position="51"/>
    </location>
</feature>
<dbReference type="EMBL" id="CAMKVN010014232">
    <property type="protein sequence ID" value="CAI2196435.1"/>
    <property type="molecule type" value="Genomic_DNA"/>
</dbReference>
<accession>A0A9W4TAH8</accession>